<sequence length="63" mass="7046">MEFLYNDRANPDCLDGSDEKGRFACDEDPSMRCEDRCGAIGFFPVHRLGFPFHCGDGVPNFIG</sequence>
<gene>
    <name evidence="1" type="ORF">BYL167_LOCUS42185</name>
</gene>
<feature type="non-terminal residue" evidence="1">
    <location>
        <position position="63"/>
    </location>
</feature>
<accession>A0A8S2ZPH9</accession>
<dbReference type="Proteomes" id="UP000681967">
    <property type="component" value="Unassembled WGS sequence"/>
</dbReference>
<dbReference type="AlphaFoldDB" id="A0A8S2ZPH9"/>
<organism evidence="1 2">
    <name type="scientific">Rotaria magnacalcarata</name>
    <dbReference type="NCBI Taxonomy" id="392030"/>
    <lineage>
        <taxon>Eukaryota</taxon>
        <taxon>Metazoa</taxon>
        <taxon>Spiralia</taxon>
        <taxon>Gnathifera</taxon>
        <taxon>Rotifera</taxon>
        <taxon>Eurotatoria</taxon>
        <taxon>Bdelloidea</taxon>
        <taxon>Philodinida</taxon>
        <taxon>Philodinidae</taxon>
        <taxon>Rotaria</taxon>
    </lineage>
</organism>
<reference evidence="1" key="1">
    <citation type="submission" date="2021-02" db="EMBL/GenBank/DDBJ databases">
        <authorList>
            <person name="Nowell W R."/>
        </authorList>
    </citation>
    <scope>NUCLEOTIDE SEQUENCE</scope>
</reference>
<name>A0A8S2ZPH9_9BILA</name>
<evidence type="ECO:0000313" key="1">
    <source>
        <dbReference type="EMBL" id="CAF4651410.1"/>
    </source>
</evidence>
<evidence type="ECO:0000313" key="2">
    <source>
        <dbReference type="Proteomes" id="UP000681967"/>
    </source>
</evidence>
<proteinExistence type="predicted"/>
<comment type="caution">
    <text evidence="1">The sequence shown here is derived from an EMBL/GenBank/DDBJ whole genome shotgun (WGS) entry which is preliminary data.</text>
</comment>
<protein>
    <submittedName>
        <fullName evidence="1">Uncharacterized protein</fullName>
    </submittedName>
</protein>
<dbReference type="EMBL" id="CAJOBH010108929">
    <property type="protein sequence ID" value="CAF4651410.1"/>
    <property type="molecule type" value="Genomic_DNA"/>
</dbReference>